<evidence type="ECO:0000313" key="3">
    <source>
        <dbReference type="Proteomes" id="UP001609175"/>
    </source>
</evidence>
<protein>
    <recommendedName>
        <fullName evidence="4">DUF4232 domain-containing protein</fullName>
    </recommendedName>
</protein>
<dbReference type="EMBL" id="JBIMSO010000066">
    <property type="protein sequence ID" value="MFH5210738.1"/>
    <property type="molecule type" value="Genomic_DNA"/>
</dbReference>
<feature type="compositionally biased region" description="Low complexity" evidence="1">
    <location>
        <begin position="23"/>
        <end position="48"/>
    </location>
</feature>
<accession>A0ABW7JSE1</accession>
<name>A0ABW7JSE1_9NOCA</name>
<organism evidence="2 3">
    <name type="scientific">Antrihabitans spumae</name>
    <dbReference type="NCBI Taxonomy" id="3373370"/>
    <lineage>
        <taxon>Bacteria</taxon>
        <taxon>Bacillati</taxon>
        <taxon>Actinomycetota</taxon>
        <taxon>Actinomycetes</taxon>
        <taxon>Mycobacteriales</taxon>
        <taxon>Nocardiaceae</taxon>
        <taxon>Antrihabitans</taxon>
    </lineage>
</organism>
<evidence type="ECO:0008006" key="4">
    <source>
        <dbReference type="Google" id="ProtNLM"/>
    </source>
</evidence>
<sequence length="228" mass="23654">MRKAALIAGIAIVLAGCGNDTGSSESSDAASNNATASSATTAASNTTAEPGREKNDGADQVPECGTTTRKPNTEKPPAQHIPMELCDAAVLEDGKGGELEFTVEAIKTDLPCTAKDAEAAPKNGHIVTAFVSAKTSPQFDATILPTGLNGPPSGAGWSILNAEGATEPDISSNASERCFPIDWPSLTPDKTYRFRVTFDVPSDSGALVFVPTTLPSAQLQSPSWQWSF</sequence>
<dbReference type="RefSeq" id="WP_395116708.1">
    <property type="nucleotide sequence ID" value="NZ_JBIMSO010000066.1"/>
</dbReference>
<dbReference type="PROSITE" id="PS51257">
    <property type="entry name" value="PROKAR_LIPOPROTEIN"/>
    <property type="match status" value="1"/>
</dbReference>
<reference evidence="2 3" key="1">
    <citation type="submission" date="2024-10" db="EMBL/GenBank/DDBJ databases">
        <authorList>
            <person name="Riesco R."/>
        </authorList>
    </citation>
    <scope>NUCLEOTIDE SEQUENCE [LARGE SCALE GENOMIC DNA]</scope>
    <source>
        <strain evidence="2 3">NCIMB 15449</strain>
    </source>
</reference>
<gene>
    <name evidence="2" type="ORF">ACHIPZ_21410</name>
</gene>
<feature type="region of interest" description="Disordered" evidence="1">
    <location>
        <begin position="20"/>
        <end position="79"/>
    </location>
</feature>
<evidence type="ECO:0000256" key="1">
    <source>
        <dbReference type="SAM" id="MobiDB-lite"/>
    </source>
</evidence>
<evidence type="ECO:0000313" key="2">
    <source>
        <dbReference type="EMBL" id="MFH5210738.1"/>
    </source>
</evidence>
<comment type="caution">
    <text evidence="2">The sequence shown here is derived from an EMBL/GenBank/DDBJ whole genome shotgun (WGS) entry which is preliminary data.</text>
</comment>
<proteinExistence type="predicted"/>
<dbReference type="Proteomes" id="UP001609175">
    <property type="component" value="Unassembled WGS sequence"/>
</dbReference>